<reference evidence="2 3" key="1">
    <citation type="submission" date="2018-06" db="EMBL/GenBank/DDBJ databases">
        <title>Genomic Encyclopedia of Type Strains, Phase IV (KMG-IV): sequencing the most valuable type-strain genomes for metagenomic binning, comparative biology and taxonomic classification.</title>
        <authorList>
            <person name="Goeker M."/>
        </authorList>
    </citation>
    <scope>NUCLEOTIDE SEQUENCE [LARGE SCALE GENOMIC DNA]</scope>
    <source>
        <strain evidence="2 3">DSM 44599</strain>
    </source>
</reference>
<accession>A0A366DPZ3</accession>
<gene>
    <name evidence="2" type="ORF">DFR74_10446</name>
</gene>
<dbReference type="AlphaFoldDB" id="A0A366DPZ3"/>
<dbReference type="OrthoDB" id="4534176at2"/>
<sequence length="204" mass="22218">MSASTTAPDPVFTPWRGNPSDQLQRIRRDLEVESSVIRWFEPDLVPGLLQTRDYLREVLEAVIGFVDDAADDDAVTDAIAARLERQERWREAAPSTAFVIAESALTTIVGTPAITRGQLEALLLPLPEHATLAVVPRSTQFRFTATGFTIFDDREVRVETITGGMRFVGPDVAGYQKAFNALSGDAVTGPDAHALIREAIAVLG</sequence>
<feature type="domain" description="DUF5753" evidence="1">
    <location>
        <begin position="29"/>
        <end position="198"/>
    </location>
</feature>
<protein>
    <recommendedName>
        <fullName evidence="1">DUF5753 domain-containing protein</fullName>
    </recommendedName>
</protein>
<evidence type="ECO:0000259" key="1">
    <source>
        <dbReference type="Pfam" id="PF19054"/>
    </source>
</evidence>
<dbReference type="STRING" id="1210090.GCA_001613185_00893"/>
<dbReference type="EMBL" id="QNRE01000004">
    <property type="protein sequence ID" value="RBO91344.1"/>
    <property type="molecule type" value="Genomic_DNA"/>
</dbReference>
<organism evidence="2 3">
    <name type="scientific">Nocardia puris</name>
    <dbReference type="NCBI Taxonomy" id="208602"/>
    <lineage>
        <taxon>Bacteria</taxon>
        <taxon>Bacillati</taxon>
        <taxon>Actinomycetota</taxon>
        <taxon>Actinomycetes</taxon>
        <taxon>Mycobacteriales</taxon>
        <taxon>Nocardiaceae</taxon>
        <taxon>Nocardia</taxon>
    </lineage>
</organism>
<dbReference type="InterPro" id="IPR043917">
    <property type="entry name" value="DUF5753"/>
</dbReference>
<keyword evidence="3" id="KW-1185">Reference proteome</keyword>
<proteinExistence type="predicted"/>
<dbReference type="Proteomes" id="UP000252586">
    <property type="component" value="Unassembled WGS sequence"/>
</dbReference>
<dbReference type="Pfam" id="PF19054">
    <property type="entry name" value="DUF5753"/>
    <property type="match status" value="1"/>
</dbReference>
<comment type="caution">
    <text evidence="2">The sequence shown here is derived from an EMBL/GenBank/DDBJ whole genome shotgun (WGS) entry which is preliminary data.</text>
</comment>
<dbReference type="RefSeq" id="WP_067503695.1">
    <property type="nucleotide sequence ID" value="NZ_QNRE01000004.1"/>
</dbReference>
<evidence type="ECO:0000313" key="2">
    <source>
        <dbReference type="EMBL" id="RBO91344.1"/>
    </source>
</evidence>
<evidence type="ECO:0000313" key="3">
    <source>
        <dbReference type="Proteomes" id="UP000252586"/>
    </source>
</evidence>
<name>A0A366DPZ3_9NOCA</name>